<feature type="region of interest" description="Disordered" evidence="1">
    <location>
        <begin position="892"/>
        <end position="923"/>
    </location>
</feature>
<sequence>FQQMVSLHDLPVEMVDAIFRFADDKTLLAMTQVSKYTKQFSGATILNRKESLVINRIKFVELKGGQISINFKIGQGKLLSKFAFLAAIEHILAEGFGLVSEGAQATMSKSVAVQFFQDMFAIPVGLYVNILEFEPTPTMIALISKIFEGKFVAELAFKLEHDNFYFDSLMNLISQLGTTTIHIHLGKFVPEHYLFEISKVVDSIYISGSSEFQYQKDRSAMTITFGVLNNRCSYLDVTNSSLTLDSKFQRSFLSCSFARINKHFYMSVRTTEKSIEHDQFDIRNYQARNHVVEFTEDCNSTGINVGSNERAMRTMHISLILICSLAPLASATEITAADLGCQTTYVCYAPESCTDATLTLGESDILNPLKARFKISPDCDAIIRIHQYTLNWIYVSIISFNTPDKTNSIVFKQVNGGVLKNELSCIIDGDGKRAANYTYTTNNGIVKKIYKDGKASDPSNPLLPFECEFSVRRKSENFFNGASGDVVTIETSNGADIFASNPTNTILIDELKCDPSAFELSKDEKLPDKKFEPANYFPKKYGCTQKIFTFEFRNKPTEEFKSIEESKLVCEHKPIGSGYKLKLDGTPVDESATFRCSADVLYFCDYPVMKMEGDQYTKITQELPDRVNMKKADLKCPGDAPHLVIVNDNSEDLIMNAKFECVNYGSQQLWTVQHPTKNIPIKITEEGPVVYCTKTLKCSLFFTLSEGAVDNGILNNQLLPECHDITGTLMSEGKEVTGSRCDEGTGQFKYTVGGDEKTMNKDTKFLCKYPVEVHEAQQQEEKNMQKMTTGIIVGIAIATVLFAVGVGILIIYSMYKTKKNKREIEAQIYAEKIQWGSRSVKEAARKAANKLSHGSKKPVSPTDSAEKFKDFVLTSQRFAKMHYSGNEDGVFPTLSTNVTKRRPKDDPTTTKQATSDKKMKTTVDAEKKENYKKACFSYYDSKEAGIDKAYTDRAEKIEKEKNIGKKN</sequence>
<keyword evidence="2" id="KW-0472">Membrane</keyword>
<dbReference type="AlphaFoldDB" id="A0A2A6CII6"/>
<accession>A0A8R1UBJ6</accession>
<keyword evidence="2" id="KW-1133">Transmembrane helix</keyword>
<protein>
    <submittedName>
        <fullName evidence="3">F-box domain-containing protein</fullName>
    </submittedName>
</protein>
<keyword evidence="2" id="KW-0812">Transmembrane</keyword>
<evidence type="ECO:0000313" key="4">
    <source>
        <dbReference type="Proteomes" id="UP000005239"/>
    </source>
</evidence>
<dbReference type="Proteomes" id="UP000005239">
    <property type="component" value="Unassembled WGS sequence"/>
</dbReference>
<dbReference type="EnsemblMetazoa" id="PPA14503.1">
    <property type="protein sequence ID" value="PPA14503.1"/>
    <property type="gene ID" value="WBGene00104057"/>
</dbReference>
<evidence type="ECO:0000256" key="2">
    <source>
        <dbReference type="SAM" id="Phobius"/>
    </source>
</evidence>
<name>A0A2A6CII6_PRIPA</name>
<feature type="transmembrane region" description="Helical" evidence="2">
    <location>
        <begin position="791"/>
        <end position="812"/>
    </location>
</feature>
<reference evidence="3" key="2">
    <citation type="submission" date="2022-06" db="UniProtKB">
        <authorList>
            <consortium name="EnsemblMetazoa"/>
        </authorList>
    </citation>
    <scope>IDENTIFICATION</scope>
    <source>
        <strain evidence="3">PS312</strain>
    </source>
</reference>
<reference evidence="4" key="1">
    <citation type="journal article" date="2008" name="Nat. Genet.">
        <title>The Pristionchus pacificus genome provides a unique perspective on nematode lifestyle and parasitism.</title>
        <authorList>
            <person name="Dieterich C."/>
            <person name="Clifton S.W."/>
            <person name="Schuster L.N."/>
            <person name="Chinwalla A."/>
            <person name="Delehaunty K."/>
            <person name="Dinkelacker I."/>
            <person name="Fulton L."/>
            <person name="Fulton R."/>
            <person name="Godfrey J."/>
            <person name="Minx P."/>
            <person name="Mitreva M."/>
            <person name="Roeseler W."/>
            <person name="Tian H."/>
            <person name="Witte H."/>
            <person name="Yang S.P."/>
            <person name="Wilson R.K."/>
            <person name="Sommer R.J."/>
        </authorList>
    </citation>
    <scope>NUCLEOTIDE SEQUENCE [LARGE SCALE GENOMIC DNA]</scope>
    <source>
        <strain evidence="4">PS312</strain>
    </source>
</reference>
<dbReference type="CDD" id="cd09917">
    <property type="entry name" value="F-box_SF"/>
    <property type="match status" value="1"/>
</dbReference>
<dbReference type="PROSITE" id="PS50181">
    <property type="entry name" value="FBOX"/>
    <property type="match status" value="1"/>
</dbReference>
<gene>
    <name evidence="3" type="primary">WBGene00104057</name>
</gene>
<evidence type="ECO:0000313" key="3">
    <source>
        <dbReference type="EnsemblMetazoa" id="PPA14503.1"/>
    </source>
</evidence>
<keyword evidence="4" id="KW-1185">Reference proteome</keyword>
<feature type="compositionally biased region" description="Basic and acidic residues" evidence="1">
    <location>
        <begin position="903"/>
        <end position="923"/>
    </location>
</feature>
<accession>A0A2A6CII6</accession>
<evidence type="ECO:0000256" key="1">
    <source>
        <dbReference type="SAM" id="MobiDB-lite"/>
    </source>
</evidence>
<organism evidence="3 4">
    <name type="scientific">Pristionchus pacificus</name>
    <name type="common">Parasitic nematode worm</name>
    <dbReference type="NCBI Taxonomy" id="54126"/>
    <lineage>
        <taxon>Eukaryota</taxon>
        <taxon>Metazoa</taxon>
        <taxon>Ecdysozoa</taxon>
        <taxon>Nematoda</taxon>
        <taxon>Chromadorea</taxon>
        <taxon>Rhabditida</taxon>
        <taxon>Rhabditina</taxon>
        <taxon>Diplogasteromorpha</taxon>
        <taxon>Diplogasteroidea</taxon>
        <taxon>Neodiplogasteridae</taxon>
        <taxon>Pristionchus</taxon>
    </lineage>
</organism>
<dbReference type="InterPro" id="IPR001810">
    <property type="entry name" value="F-box_dom"/>
</dbReference>
<proteinExistence type="predicted"/>